<gene>
    <name evidence="2" type="ORF">XENOCAPTIV_028893</name>
</gene>
<feature type="domain" description="Pyrin" evidence="1">
    <location>
        <begin position="11"/>
        <end position="84"/>
    </location>
</feature>
<organism evidence="2 3">
    <name type="scientific">Xenoophorus captivus</name>
    <dbReference type="NCBI Taxonomy" id="1517983"/>
    <lineage>
        <taxon>Eukaryota</taxon>
        <taxon>Metazoa</taxon>
        <taxon>Chordata</taxon>
        <taxon>Craniata</taxon>
        <taxon>Vertebrata</taxon>
        <taxon>Euteleostomi</taxon>
        <taxon>Actinopterygii</taxon>
        <taxon>Neopterygii</taxon>
        <taxon>Teleostei</taxon>
        <taxon>Neoteleostei</taxon>
        <taxon>Acanthomorphata</taxon>
        <taxon>Ovalentaria</taxon>
        <taxon>Atherinomorphae</taxon>
        <taxon>Cyprinodontiformes</taxon>
        <taxon>Goodeidae</taxon>
        <taxon>Xenoophorus</taxon>
    </lineage>
</organism>
<evidence type="ECO:0000313" key="3">
    <source>
        <dbReference type="Proteomes" id="UP001434883"/>
    </source>
</evidence>
<reference evidence="2 3" key="1">
    <citation type="submission" date="2021-06" db="EMBL/GenBank/DDBJ databases">
        <authorList>
            <person name="Palmer J.M."/>
        </authorList>
    </citation>
    <scope>NUCLEOTIDE SEQUENCE [LARGE SCALE GENOMIC DNA]</scope>
    <source>
        <strain evidence="2 3">XC_2019</strain>
        <tissue evidence="2">Muscle</tissue>
    </source>
</reference>
<sequence>VKDMESVIKLLLDMLDPLTLRDLKNIQNILSWDQCNSPYLSVSCRLLGMKADLQDTVVLMVQTYSSHPVDIMEEVFKRMKRPDLEFAVTKTTEKKLFEGKRSSALIRKVSNNPAFMLQRPPE</sequence>
<dbReference type="EMBL" id="JAHRIN010059624">
    <property type="protein sequence ID" value="MEQ2212297.1"/>
    <property type="molecule type" value="Genomic_DNA"/>
</dbReference>
<proteinExistence type="predicted"/>
<dbReference type="InterPro" id="IPR011029">
    <property type="entry name" value="DEATH-like_dom_sf"/>
</dbReference>
<dbReference type="Gene3D" id="1.10.533.10">
    <property type="entry name" value="Death Domain, Fas"/>
    <property type="match status" value="1"/>
</dbReference>
<feature type="non-terminal residue" evidence="2">
    <location>
        <position position="1"/>
    </location>
</feature>
<evidence type="ECO:0000313" key="2">
    <source>
        <dbReference type="EMBL" id="MEQ2212297.1"/>
    </source>
</evidence>
<protein>
    <recommendedName>
        <fullName evidence="1">Pyrin domain-containing protein</fullName>
    </recommendedName>
</protein>
<dbReference type="Pfam" id="PF02758">
    <property type="entry name" value="PYRIN"/>
    <property type="match status" value="1"/>
</dbReference>
<accession>A0ABV0RVI2</accession>
<dbReference type="InterPro" id="IPR004020">
    <property type="entry name" value="DAPIN"/>
</dbReference>
<keyword evidence="3" id="KW-1185">Reference proteome</keyword>
<name>A0ABV0RVI2_9TELE</name>
<evidence type="ECO:0000259" key="1">
    <source>
        <dbReference type="Pfam" id="PF02758"/>
    </source>
</evidence>
<dbReference type="Proteomes" id="UP001434883">
    <property type="component" value="Unassembled WGS sequence"/>
</dbReference>
<comment type="caution">
    <text evidence="2">The sequence shown here is derived from an EMBL/GenBank/DDBJ whole genome shotgun (WGS) entry which is preliminary data.</text>
</comment>